<protein>
    <recommendedName>
        <fullName evidence="1">Sublancin immunity protein SunI-like PH domain-containing protein</fullName>
    </recommendedName>
</protein>
<keyword evidence="3" id="KW-1185">Reference proteome</keyword>
<dbReference type="Pfam" id="PF23491">
    <property type="entry name" value="bPH_8"/>
    <property type="match status" value="1"/>
</dbReference>
<evidence type="ECO:0000313" key="3">
    <source>
        <dbReference type="Proteomes" id="UP001597540"/>
    </source>
</evidence>
<feature type="domain" description="Sublancin immunity protein SunI-like PH" evidence="1">
    <location>
        <begin position="2"/>
        <end position="82"/>
    </location>
</feature>
<reference evidence="3" key="1">
    <citation type="journal article" date="2019" name="Int. J. Syst. Evol. Microbiol.">
        <title>The Global Catalogue of Microorganisms (GCM) 10K type strain sequencing project: providing services to taxonomists for standard genome sequencing and annotation.</title>
        <authorList>
            <consortium name="The Broad Institute Genomics Platform"/>
            <consortium name="The Broad Institute Genome Sequencing Center for Infectious Disease"/>
            <person name="Wu L."/>
            <person name="Ma J."/>
        </authorList>
    </citation>
    <scope>NUCLEOTIDE SEQUENCE [LARGE SCALE GENOMIC DNA]</scope>
    <source>
        <strain evidence="3">KCTC 33849</strain>
    </source>
</reference>
<sequence length="93" mass="10396">MLGISVARKGDQLVIRWQLTRIAISMDTIVSVTHDETYAGEIKDAIRIGTPQGTTDRIVIRTQDAAYILFTTNADSIQNSINRYMEEHLKASS</sequence>
<proteinExistence type="predicted"/>
<name>A0ABW5SHB3_9BACL</name>
<evidence type="ECO:0000313" key="2">
    <source>
        <dbReference type="EMBL" id="MFD2699069.1"/>
    </source>
</evidence>
<dbReference type="RefSeq" id="WP_379259984.1">
    <property type="nucleotide sequence ID" value="NZ_JBHUMJ010000002.1"/>
</dbReference>
<organism evidence="2 3">
    <name type="scientific">Paenibacillus shunpengii</name>
    <dbReference type="NCBI Taxonomy" id="2054424"/>
    <lineage>
        <taxon>Bacteria</taxon>
        <taxon>Bacillati</taxon>
        <taxon>Bacillota</taxon>
        <taxon>Bacilli</taxon>
        <taxon>Bacillales</taxon>
        <taxon>Paenibacillaceae</taxon>
        <taxon>Paenibacillus</taxon>
    </lineage>
</organism>
<gene>
    <name evidence="2" type="ORF">ACFSVM_01180</name>
</gene>
<evidence type="ECO:0000259" key="1">
    <source>
        <dbReference type="Pfam" id="PF23491"/>
    </source>
</evidence>
<accession>A0ABW5SHB3</accession>
<dbReference type="InterPro" id="IPR055365">
    <property type="entry name" value="PH_SunI-like"/>
</dbReference>
<dbReference type="EMBL" id="JBHUMJ010000002">
    <property type="protein sequence ID" value="MFD2699069.1"/>
    <property type="molecule type" value="Genomic_DNA"/>
</dbReference>
<comment type="caution">
    <text evidence="2">The sequence shown here is derived from an EMBL/GenBank/DDBJ whole genome shotgun (WGS) entry which is preliminary data.</text>
</comment>
<dbReference type="Proteomes" id="UP001597540">
    <property type="component" value="Unassembled WGS sequence"/>
</dbReference>